<accession>W9RIU6</accession>
<protein>
    <submittedName>
        <fullName evidence="1">Uncharacterized protein</fullName>
    </submittedName>
</protein>
<keyword evidence="2" id="KW-1185">Reference proteome</keyword>
<organism evidence="1 2">
    <name type="scientific">Morus notabilis</name>
    <dbReference type="NCBI Taxonomy" id="981085"/>
    <lineage>
        <taxon>Eukaryota</taxon>
        <taxon>Viridiplantae</taxon>
        <taxon>Streptophyta</taxon>
        <taxon>Embryophyta</taxon>
        <taxon>Tracheophyta</taxon>
        <taxon>Spermatophyta</taxon>
        <taxon>Magnoliopsida</taxon>
        <taxon>eudicotyledons</taxon>
        <taxon>Gunneridae</taxon>
        <taxon>Pentapetalae</taxon>
        <taxon>rosids</taxon>
        <taxon>fabids</taxon>
        <taxon>Rosales</taxon>
        <taxon>Moraceae</taxon>
        <taxon>Moreae</taxon>
        <taxon>Morus</taxon>
    </lineage>
</organism>
<reference evidence="2" key="1">
    <citation type="submission" date="2013-01" db="EMBL/GenBank/DDBJ databases">
        <title>Draft Genome Sequence of a Mulberry Tree, Morus notabilis C.K. Schneid.</title>
        <authorList>
            <person name="He N."/>
            <person name="Zhao S."/>
        </authorList>
    </citation>
    <scope>NUCLEOTIDE SEQUENCE</scope>
</reference>
<dbReference type="EMBL" id="KE344275">
    <property type="protein sequence ID" value="EXB56026.1"/>
    <property type="molecule type" value="Genomic_DNA"/>
</dbReference>
<name>W9RIU6_9ROSA</name>
<sequence>MNHQLPWTCSYQDENPRPRFLAAIRDEFQRVFQARARQAIIGDDMEVNAADEDTMEAVVGVEPTMEVEGSLDEQELAVGVLNPHGEVRESLRSFEEEEDDKPLVFEIVAVAELAVEVRQVVAAEA</sequence>
<dbReference type="AlphaFoldDB" id="W9RIU6"/>
<gene>
    <name evidence="1" type="ORF">L484_018815</name>
</gene>
<evidence type="ECO:0000313" key="2">
    <source>
        <dbReference type="Proteomes" id="UP000030645"/>
    </source>
</evidence>
<proteinExistence type="predicted"/>
<dbReference type="Proteomes" id="UP000030645">
    <property type="component" value="Unassembled WGS sequence"/>
</dbReference>
<evidence type="ECO:0000313" key="1">
    <source>
        <dbReference type="EMBL" id="EXB56026.1"/>
    </source>
</evidence>